<dbReference type="RefSeq" id="WP_238712969.1">
    <property type="nucleotide sequence ID" value="NZ_JAEPBH010000009.1"/>
</dbReference>
<evidence type="ECO:0000259" key="1">
    <source>
        <dbReference type="Pfam" id="PF11726"/>
    </source>
</evidence>
<dbReference type="Proteomes" id="UP000659047">
    <property type="component" value="Unassembled WGS sequence"/>
</dbReference>
<proteinExistence type="predicted"/>
<dbReference type="InterPro" id="IPR057271">
    <property type="entry name" value="YagK_YfjJ_C"/>
</dbReference>
<name>A0A8K0XW58_9ENTR</name>
<feature type="domain" description="YagK/YfjJ C-terminal" evidence="1">
    <location>
        <begin position="37"/>
        <end position="155"/>
    </location>
</feature>
<evidence type="ECO:0000313" key="3">
    <source>
        <dbReference type="Proteomes" id="UP000659047"/>
    </source>
</evidence>
<accession>A0A8K0XW58</accession>
<feature type="non-terminal residue" evidence="2">
    <location>
        <position position="164"/>
    </location>
</feature>
<gene>
    <name evidence="2" type="ORF">JJB97_05205</name>
</gene>
<keyword evidence="3" id="KW-1185">Reference proteome</keyword>
<organism evidence="2 3">
    <name type="scientific">Tenebrionibacter intestinalis</name>
    <dbReference type="NCBI Taxonomy" id="2799638"/>
    <lineage>
        <taxon>Bacteria</taxon>
        <taxon>Pseudomonadati</taxon>
        <taxon>Pseudomonadota</taxon>
        <taxon>Gammaproteobacteria</taxon>
        <taxon>Enterobacterales</taxon>
        <taxon>Enterobacteriaceae</taxon>
        <taxon>Tenebrionibacter/Tenebrionicola group</taxon>
        <taxon>Tenebrionibacter</taxon>
    </lineage>
</organism>
<sequence length="164" mass="19083">MTGSTTNTTITHNTENDGVLNPDHLKRLEELLGYATKEYARVLAFMVGLNLPTTGIHCGDDPAVITRFVLSVNAQFKAYMKRRKKAGKRIYPCKLFYAWVREFGDWNGNKHYHVMMLVNREVFRKTMLDFRSEGEKRGLLARIIYRAWFRALDLTLYIQTPFLS</sequence>
<dbReference type="AlphaFoldDB" id="A0A8K0XW58"/>
<reference evidence="2" key="1">
    <citation type="submission" date="2021-01" db="EMBL/GenBank/DDBJ databases">
        <title>Intestinitalea alba gen. nov., sp. nov., a novel genus of the family Enterobacteriaceae, isolated from the gut of the plastic-eating mealworm Tenebrio molitor L.</title>
        <authorList>
            <person name="Yang Y."/>
        </authorList>
    </citation>
    <scope>NUCLEOTIDE SEQUENCE</scope>
    <source>
        <strain evidence="2">BIT-L3</strain>
    </source>
</reference>
<protein>
    <submittedName>
        <fullName evidence="2">Inovirus-type Gp2 protein</fullName>
    </submittedName>
</protein>
<dbReference type="EMBL" id="JAEPBH010000009">
    <property type="protein sequence ID" value="MBK4714736.1"/>
    <property type="molecule type" value="Genomic_DNA"/>
</dbReference>
<evidence type="ECO:0000313" key="2">
    <source>
        <dbReference type="EMBL" id="MBK4714736.1"/>
    </source>
</evidence>
<comment type="caution">
    <text evidence="2">The sequence shown here is derived from an EMBL/GenBank/DDBJ whole genome shotgun (WGS) entry which is preliminary data.</text>
</comment>
<dbReference type="Pfam" id="PF11726">
    <property type="entry name" value="YagK_YfjJ_C"/>
    <property type="match status" value="1"/>
</dbReference>